<accession>A0A916WMV6</accession>
<evidence type="ECO:0000313" key="7">
    <source>
        <dbReference type="EMBL" id="GGB17382.1"/>
    </source>
</evidence>
<evidence type="ECO:0000313" key="8">
    <source>
        <dbReference type="Proteomes" id="UP000623067"/>
    </source>
</evidence>
<dbReference type="PROSITE" id="PS00211">
    <property type="entry name" value="ABC_TRANSPORTER_1"/>
    <property type="match status" value="1"/>
</dbReference>
<dbReference type="SMART" id="SM00382">
    <property type="entry name" value="AAA"/>
    <property type="match status" value="1"/>
</dbReference>
<dbReference type="PANTHER" id="PTHR42794">
    <property type="entry name" value="HEMIN IMPORT ATP-BINDING PROTEIN HMUV"/>
    <property type="match status" value="1"/>
</dbReference>
<dbReference type="EMBL" id="BMIH01000001">
    <property type="protein sequence ID" value="GGB17382.1"/>
    <property type="molecule type" value="Genomic_DNA"/>
</dbReference>
<evidence type="ECO:0000256" key="4">
    <source>
        <dbReference type="ARBA" id="ARBA00022967"/>
    </source>
</evidence>
<keyword evidence="1" id="KW-0813">Transport</keyword>
<dbReference type="Pfam" id="PF00005">
    <property type="entry name" value="ABC_tran"/>
    <property type="match status" value="1"/>
</dbReference>
<sequence>MALTLDRVTVCRGRHVVVEDVSLALMPGRVTVILGPNGAGKSSLLQAMAGLLTHQGDVTLDGVAVATMPARERARRIGYLPQDAIVHWDMRVDEVVTLGRLPHGDRDPDAIGIAMAATGVAGFADRPVGALSGGERSRVLLARVLAGTPQWMLVDEPLASLDPAHALDMLGRLRGIAAGGAGVVVVLHDLPQVALAADDVVLMKEGQVVAAGPCETVLTIESAAQLYGVDFADIKVGDRRLLVPVQRPS</sequence>
<protein>
    <submittedName>
        <fullName evidence="7">ABC transporter</fullName>
    </submittedName>
</protein>
<comment type="function">
    <text evidence="5">Part of the ABC transporter complex HmuTUV involved in hemin import. Responsible for energy coupling to the transport system.</text>
</comment>
<dbReference type="Gene3D" id="3.40.50.300">
    <property type="entry name" value="P-loop containing nucleotide triphosphate hydrolases"/>
    <property type="match status" value="1"/>
</dbReference>
<organism evidence="7 8">
    <name type="scientific">Sphingomonas metalli</name>
    <dbReference type="NCBI Taxonomy" id="1779358"/>
    <lineage>
        <taxon>Bacteria</taxon>
        <taxon>Pseudomonadati</taxon>
        <taxon>Pseudomonadota</taxon>
        <taxon>Alphaproteobacteria</taxon>
        <taxon>Sphingomonadales</taxon>
        <taxon>Sphingomonadaceae</taxon>
        <taxon>Sphingomonas</taxon>
    </lineage>
</organism>
<feature type="domain" description="ABC transporter" evidence="6">
    <location>
        <begin position="3"/>
        <end position="230"/>
    </location>
</feature>
<dbReference type="GO" id="GO:0005524">
    <property type="term" value="F:ATP binding"/>
    <property type="evidence" value="ECO:0007669"/>
    <property type="project" value="UniProtKB-KW"/>
</dbReference>
<dbReference type="PANTHER" id="PTHR42794:SF1">
    <property type="entry name" value="HEMIN IMPORT ATP-BINDING PROTEIN HMUV"/>
    <property type="match status" value="1"/>
</dbReference>
<dbReference type="PROSITE" id="PS50893">
    <property type="entry name" value="ABC_TRANSPORTER_2"/>
    <property type="match status" value="1"/>
</dbReference>
<evidence type="ECO:0000259" key="6">
    <source>
        <dbReference type="PROSITE" id="PS50893"/>
    </source>
</evidence>
<evidence type="ECO:0000256" key="3">
    <source>
        <dbReference type="ARBA" id="ARBA00022840"/>
    </source>
</evidence>
<evidence type="ECO:0000256" key="2">
    <source>
        <dbReference type="ARBA" id="ARBA00022741"/>
    </source>
</evidence>
<reference evidence="7" key="2">
    <citation type="submission" date="2020-09" db="EMBL/GenBank/DDBJ databases">
        <authorList>
            <person name="Sun Q."/>
            <person name="Zhou Y."/>
        </authorList>
    </citation>
    <scope>NUCLEOTIDE SEQUENCE</scope>
    <source>
        <strain evidence="7">CGMCC 1.15330</strain>
    </source>
</reference>
<name>A0A916WMV6_9SPHN</name>
<gene>
    <name evidence="7" type="ORF">GCM10011380_03620</name>
</gene>
<comment type="caution">
    <text evidence="7">The sequence shown here is derived from an EMBL/GenBank/DDBJ whole genome shotgun (WGS) entry which is preliminary data.</text>
</comment>
<keyword evidence="3" id="KW-0067">ATP-binding</keyword>
<dbReference type="RefSeq" id="WP_188656945.1">
    <property type="nucleotide sequence ID" value="NZ_BMIH01000001.1"/>
</dbReference>
<dbReference type="GO" id="GO:0016887">
    <property type="term" value="F:ATP hydrolysis activity"/>
    <property type="evidence" value="ECO:0007669"/>
    <property type="project" value="InterPro"/>
</dbReference>
<dbReference type="InterPro" id="IPR003439">
    <property type="entry name" value="ABC_transporter-like_ATP-bd"/>
</dbReference>
<dbReference type="InterPro" id="IPR027417">
    <property type="entry name" value="P-loop_NTPase"/>
</dbReference>
<keyword evidence="4" id="KW-1278">Translocase</keyword>
<reference evidence="7" key="1">
    <citation type="journal article" date="2014" name="Int. J. Syst. Evol. Microbiol.">
        <title>Complete genome sequence of Corynebacterium casei LMG S-19264T (=DSM 44701T), isolated from a smear-ripened cheese.</title>
        <authorList>
            <consortium name="US DOE Joint Genome Institute (JGI-PGF)"/>
            <person name="Walter F."/>
            <person name="Albersmeier A."/>
            <person name="Kalinowski J."/>
            <person name="Ruckert C."/>
        </authorList>
    </citation>
    <scope>NUCLEOTIDE SEQUENCE</scope>
    <source>
        <strain evidence="7">CGMCC 1.15330</strain>
    </source>
</reference>
<proteinExistence type="predicted"/>
<dbReference type="SUPFAM" id="SSF52540">
    <property type="entry name" value="P-loop containing nucleoside triphosphate hydrolases"/>
    <property type="match status" value="1"/>
</dbReference>
<keyword evidence="8" id="KW-1185">Reference proteome</keyword>
<evidence type="ECO:0000256" key="1">
    <source>
        <dbReference type="ARBA" id="ARBA00022448"/>
    </source>
</evidence>
<dbReference type="CDD" id="cd03214">
    <property type="entry name" value="ABC_Iron-Siderophores_B12_Hemin"/>
    <property type="match status" value="1"/>
</dbReference>
<keyword evidence="2" id="KW-0547">Nucleotide-binding</keyword>
<dbReference type="Proteomes" id="UP000623067">
    <property type="component" value="Unassembled WGS sequence"/>
</dbReference>
<dbReference type="InterPro" id="IPR017871">
    <property type="entry name" value="ABC_transporter-like_CS"/>
</dbReference>
<evidence type="ECO:0000256" key="5">
    <source>
        <dbReference type="ARBA" id="ARBA00037066"/>
    </source>
</evidence>
<dbReference type="AlphaFoldDB" id="A0A916WMV6"/>
<dbReference type="InterPro" id="IPR003593">
    <property type="entry name" value="AAA+_ATPase"/>
</dbReference>